<dbReference type="InterPro" id="IPR028082">
    <property type="entry name" value="Peripla_BP_I"/>
</dbReference>
<dbReference type="CDD" id="cd06339">
    <property type="entry name" value="PBP1_YraM_LppC_lipoprotein-like"/>
    <property type="match status" value="1"/>
</dbReference>
<dbReference type="SUPFAM" id="SSF53822">
    <property type="entry name" value="Periplasmic binding protein-like I"/>
    <property type="match status" value="1"/>
</dbReference>
<accession>A0ABT2ZG89</accession>
<sequence length="387" mass="38655">MFAVLKSARKPLTWLALSLLSLTACGPGPMGGGGLQPGKPVPVALLVPGGSGNASDEVLAQNLSQAAEMAAGDLQGASVDLRVYNTAANPAGAANAAQNAVADGAAIILGPVYAQSANAAGRAVAGSGVNVLAFSNVTDIAGGNVFVLGQTYPNTADRLVRLAAAQGRDRIFVLHERTPAGETGRRAIETAIARSPASSAGTMSYEFSQQGIISAAPGIVARINASGASAVFLTADSGGALQLLAQLLPENGLDTNAVKLIGLTRWDTSPANLTLSGLQGGWFALPDPAPSSSFQSRFAARYGSVPLPIAGLAYDGIAAIGALARSGSGNSLSGAALTQSAGFAGVNGVFRLLPDGTNERALAVAEIRNGQIVIIDPAPRSFGGAGF</sequence>
<feature type="signal peptide" evidence="3">
    <location>
        <begin position="1"/>
        <end position="26"/>
    </location>
</feature>
<protein>
    <submittedName>
        <fullName evidence="5">Penicillin-binding protein activator</fullName>
    </submittedName>
</protein>
<dbReference type="EMBL" id="JAOWKY010000005">
    <property type="protein sequence ID" value="MCV2870163.1"/>
    <property type="molecule type" value="Genomic_DNA"/>
</dbReference>
<organism evidence="5 6">
    <name type="scientific">Albidovulum marisflavi</name>
    <dbReference type="NCBI Taxonomy" id="2984159"/>
    <lineage>
        <taxon>Bacteria</taxon>
        <taxon>Pseudomonadati</taxon>
        <taxon>Pseudomonadota</taxon>
        <taxon>Alphaproteobacteria</taxon>
        <taxon>Rhodobacterales</taxon>
        <taxon>Paracoccaceae</taxon>
        <taxon>Albidovulum</taxon>
    </lineage>
</organism>
<feature type="domain" description="Leucine-binding protein" evidence="4">
    <location>
        <begin position="42"/>
        <end position="370"/>
    </location>
</feature>
<keyword evidence="6" id="KW-1185">Reference proteome</keyword>
<name>A0ABT2ZG89_9RHOB</name>
<keyword evidence="2 3" id="KW-0732">Signal</keyword>
<evidence type="ECO:0000256" key="1">
    <source>
        <dbReference type="ARBA" id="ARBA00010062"/>
    </source>
</evidence>
<dbReference type="Gene3D" id="3.40.50.2300">
    <property type="match status" value="2"/>
</dbReference>
<dbReference type="Proteomes" id="UP001652542">
    <property type="component" value="Unassembled WGS sequence"/>
</dbReference>
<comment type="similarity">
    <text evidence="1">Belongs to the leucine-binding protein family.</text>
</comment>
<dbReference type="RefSeq" id="WP_263735840.1">
    <property type="nucleotide sequence ID" value="NZ_JAOWKY010000005.1"/>
</dbReference>
<evidence type="ECO:0000313" key="6">
    <source>
        <dbReference type="Proteomes" id="UP001652542"/>
    </source>
</evidence>
<proteinExistence type="inferred from homology"/>
<evidence type="ECO:0000259" key="4">
    <source>
        <dbReference type="Pfam" id="PF13458"/>
    </source>
</evidence>
<comment type="caution">
    <text evidence="5">The sequence shown here is derived from an EMBL/GenBank/DDBJ whole genome shotgun (WGS) entry which is preliminary data.</text>
</comment>
<dbReference type="PROSITE" id="PS51257">
    <property type="entry name" value="PROKAR_LIPOPROTEIN"/>
    <property type="match status" value="1"/>
</dbReference>
<evidence type="ECO:0000313" key="5">
    <source>
        <dbReference type="EMBL" id="MCV2870163.1"/>
    </source>
</evidence>
<evidence type="ECO:0000256" key="3">
    <source>
        <dbReference type="SAM" id="SignalP"/>
    </source>
</evidence>
<dbReference type="Pfam" id="PF13458">
    <property type="entry name" value="Peripla_BP_6"/>
    <property type="match status" value="1"/>
</dbReference>
<dbReference type="InterPro" id="IPR028081">
    <property type="entry name" value="Leu-bd"/>
</dbReference>
<feature type="chain" id="PRO_5045603491" evidence="3">
    <location>
        <begin position="27"/>
        <end position="387"/>
    </location>
</feature>
<gene>
    <name evidence="5" type="ORF">OEW28_16150</name>
</gene>
<reference evidence="5 6" key="1">
    <citation type="submission" date="2022-10" db="EMBL/GenBank/DDBJ databases">
        <title>Defluviimonas sp. nov., isolated from ocean surface water.</title>
        <authorList>
            <person name="He W."/>
            <person name="Wang L."/>
            <person name="Zhang D.-F."/>
        </authorList>
    </citation>
    <scope>NUCLEOTIDE SEQUENCE [LARGE SCALE GENOMIC DNA]</scope>
    <source>
        <strain evidence="5 6">WL0002</strain>
    </source>
</reference>
<evidence type="ECO:0000256" key="2">
    <source>
        <dbReference type="ARBA" id="ARBA00022729"/>
    </source>
</evidence>